<gene>
    <name evidence="1" type="ORF">EUZ87_13245</name>
</gene>
<evidence type="ECO:0000313" key="2">
    <source>
        <dbReference type="Proteomes" id="UP000292648"/>
    </source>
</evidence>
<organism evidence="1 2">
    <name type="scientific">Lactiplantibacillus paraplantarum</name>
    <dbReference type="NCBI Taxonomy" id="60520"/>
    <lineage>
        <taxon>Bacteria</taxon>
        <taxon>Bacillati</taxon>
        <taxon>Bacillota</taxon>
        <taxon>Bacilli</taxon>
        <taxon>Lactobacillales</taxon>
        <taxon>Lactobacillaceae</taxon>
        <taxon>Lactiplantibacillus</taxon>
    </lineage>
</organism>
<dbReference type="AlphaFoldDB" id="A0A4Q9XZ00"/>
<comment type="caution">
    <text evidence="1">The sequence shown here is derived from an EMBL/GenBank/DDBJ whole genome shotgun (WGS) entry which is preliminary data.</text>
</comment>
<protein>
    <submittedName>
        <fullName evidence="1">DUF2255 family protein</fullName>
    </submittedName>
</protein>
<proteinExistence type="predicted"/>
<name>A0A4Q9XZ00_9LACO</name>
<accession>A0A4Q9XZ00</accession>
<dbReference type="Pfam" id="PF10012">
    <property type="entry name" value="DUF2255"/>
    <property type="match status" value="1"/>
</dbReference>
<dbReference type="PIRSF" id="PIRSF028498">
    <property type="entry name" value="UCP028498"/>
    <property type="match status" value="1"/>
</dbReference>
<evidence type="ECO:0000313" key="1">
    <source>
        <dbReference type="EMBL" id="TBX38665.1"/>
    </source>
</evidence>
<reference evidence="1 2" key="1">
    <citation type="submission" date="2019-01" db="EMBL/GenBank/DDBJ databases">
        <title>Draft genome sequence of Lactobacillus paraplantarum OSY-TC318, a Producer of the novel lantibiotic Paraplantaracin TC318.</title>
        <authorList>
            <person name="Hussein W.E."/>
            <person name="Huang E."/>
            <person name="Yousef A.E."/>
        </authorList>
    </citation>
    <scope>NUCLEOTIDE SEQUENCE [LARGE SCALE GENOMIC DNA]</scope>
    <source>
        <strain evidence="1 2">OSY-TC318</strain>
    </source>
</reference>
<sequence>MANTEWTKGQLERFSKADDFKVLPFYDDGKTYGTPTWIWSVVVDDQLFIRAWNGQQSRWYRSAVEQTAGQVFLAGHNYEVNFEALNDEVMNSKVDQAYKTKYTGSPYLVPMVQSGPRSTTIRVTAR</sequence>
<dbReference type="Proteomes" id="UP000292648">
    <property type="component" value="Unassembled WGS sequence"/>
</dbReference>
<dbReference type="InterPro" id="IPR016888">
    <property type="entry name" value="UCP028498"/>
</dbReference>
<dbReference type="EMBL" id="SEHH01000109">
    <property type="protein sequence ID" value="TBX38665.1"/>
    <property type="molecule type" value="Genomic_DNA"/>
</dbReference>